<dbReference type="Proteomes" id="UP000018922">
    <property type="component" value="Chromosome I"/>
</dbReference>
<evidence type="ECO:0000256" key="1">
    <source>
        <dbReference type="ARBA" id="ARBA00001957"/>
    </source>
</evidence>
<dbReference type="InterPro" id="IPR018201">
    <property type="entry name" value="Ketoacyl_synth_AS"/>
</dbReference>
<dbReference type="NCBIfam" id="TIGR01733">
    <property type="entry name" value="AA-adenyl-dom"/>
    <property type="match status" value="1"/>
</dbReference>
<feature type="active site" description="Proton acceptor; for dehydratase activity" evidence="10">
    <location>
        <position position="2854"/>
    </location>
</feature>
<feature type="region of interest" description="C-terminal hotdog fold" evidence="10">
    <location>
        <begin position="2953"/>
        <end position="3094"/>
    </location>
</feature>
<feature type="domain" description="Ketosynthase family 3 (KS3)" evidence="13">
    <location>
        <begin position="165"/>
        <end position="599"/>
    </location>
</feature>
<dbReference type="GO" id="GO:0005737">
    <property type="term" value="C:cytoplasm"/>
    <property type="evidence" value="ECO:0007669"/>
    <property type="project" value="UniProtKB-SubCell"/>
</dbReference>
<keyword evidence="6" id="KW-0597">Phosphoprotein</keyword>
<dbReference type="SUPFAM" id="SSF53474">
    <property type="entry name" value="alpha/beta-Hydrolases"/>
    <property type="match status" value="1"/>
</dbReference>
<dbReference type="STRING" id="1430440.MGMSRv2__1629"/>
<dbReference type="PROSITE" id="PS50075">
    <property type="entry name" value="CARRIER"/>
    <property type="match status" value="7"/>
</dbReference>
<dbReference type="EMBL" id="HG794546">
    <property type="protein sequence ID" value="CDK98844.1"/>
    <property type="molecule type" value="Genomic_DNA"/>
</dbReference>
<dbReference type="GO" id="GO:0004312">
    <property type="term" value="F:fatty acid synthase activity"/>
    <property type="evidence" value="ECO:0007669"/>
    <property type="project" value="TreeGrafter"/>
</dbReference>
<dbReference type="Gene3D" id="3.40.47.10">
    <property type="match status" value="5"/>
</dbReference>
<dbReference type="Pfam" id="PF21089">
    <property type="entry name" value="PKS_DH_N"/>
    <property type="match status" value="2"/>
</dbReference>
<dbReference type="Gene3D" id="3.30.559.10">
    <property type="entry name" value="Chloramphenicol acetyltransferase-like domain"/>
    <property type="match status" value="1"/>
</dbReference>
<name>V6F058_MAGGM</name>
<feature type="domain" description="Carrier" evidence="12">
    <location>
        <begin position="42"/>
        <end position="116"/>
    </location>
</feature>
<evidence type="ECO:0000256" key="10">
    <source>
        <dbReference type="PROSITE-ProRule" id="PRU01363"/>
    </source>
</evidence>
<dbReference type="Pfam" id="PF00501">
    <property type="entry name" value="AMP-binding"/>
    <property type="match status" value="1"/>
</dbReference>
<dbReference type="SMART" id="SM00822">
    <property type="entry name" value="PKS_KR"/>
    <property type="match status" value="2"/>
</dbReference>
<dbReference type="InterPro" id="IPR009081">
    <property type="entry name" value="PP-bd_ACP"/>
</dbReference>
<dbReference type="Pfam" id="PF16197">
    <property type="entry name" value="KAsynt_C_assoc"/>
    <property type="match status" value="1"/>
</dbReference>
<dbReference type="Pfam" id="PF00975">
    <property type="entry name" value="Thioesterase"/>
    <property type="match status" value="1"/>
</dbReference>
<dbReference type="Pfam" id="PF00109">
    <property type="entry name" value="ketoacyl-synt"/>
    <property type="match status" value="5"/>
</dbReference>
<evidence type="ECO:0000256" key="7">
    <source>
        <dbReference type="ARBA" id="ARBA00022679"/>
    </source>
</evidence>
<dbReference type="InterPro" id="IPR032821">
    <property type="entry name" value="PKS_assoc"/>
</dbReference>
<dbReference type="eggNOG" id="COG3321">
    <property type="taxonomic scope" value="Bacteria"/>
</dbReference>
<dbReference type="InterPro" id="IPR054514">
    <property type="entry name" value="RhiE-like_linker"/>
</dbReference>
<protein>
    <submittedName>
        <fullName evidence="15">Uncharacterized protein</fullName>
    </submittedName>
</protein>
<feature type="domain" description="Carrier" evidence="12">
    <location>
        <begin position="1412"/>
        <end position="1486"/>
    </location>
</feature>
<dbReference type="PROSITE" id="PS00455">
    <property type="entry name" value="AMP_BINDING"/>
    <property type="match status" value="1"/>
</dbReference>
<evidence type="ECO:0000256" key="5">
    <source>
        <dbReference type="ARBA" id="ARBA00022490"/>
    </source>
</evidence>
<dbReference type="InterPro" id="IPR020845">
    <property type="entry name" value="AMP-binding_CS"/>
</dbReference>
<dbReference type="InterPro" id="IPR010071">
    <property type="entry name" value="AA_adenyl_dom"/>
</dbReference>
<dbReference type="Pfam" id="PF08659">
    <property type="entry name" value="KR"/>
    <property type="match status" value="2"/>
</dbReference>
<keyword evidence="5" id="KW-0963">Cytoplasm</keyword>
<keyword evidence="8" id="KW-0677">Repeat</keyword>
<feature type="domain" description="Ketosynthase family 3 (KS3)" evidence="13">
    <location>
        <begin position="4292"/>
        <end position="4715"/>
    </location>
</feature>
<dbReference type="Pfam" id="PF00550">
    <property type="entry name" value="PP-binding"/>
    <property type="match status" value="7"/>
</dbReference>
<dbReference type="Gene3D" id="3.30.559.30">
    <property type="entry name" value="Nonribosomal peptide synthetase, condensation domain"/>
    <property type="match status" value="1"/>
</dbReference>
<proteinExistence type="predicted"/>
<organism evidence="15 16">
    <name type="scientific">Magnetospirillum gryphiswaldense (strain DSM 6361 / JCM 21280 / NBRC 15271 / MSR-1)</name>
    <dbReference type="NCBI Taxonomy" id="431944"/>
    <lineage>
        <taxon>Bacteria</taxon>
        <taxon>Pseudomonadati</taxon>
        <taxon>Pseudomonadota</taxon>
        <taxon>Alphaproteobacteria</taxon>
        <taxon>Rhodospirillales</taxon>
        <taxon>Rhodospirillaceae</taxon>
        <taxon>Magnetospirillum</taxon>
    </lineage>
</organism>
<evidence type="ECO:0000256" key="11">
    <source>
        <dbReference type="SAM" id="MobiDB-lite"/>
    </source>
</evidence>
<dbReference type="GO" id="GO:0004315">
    <property type="term" value="F:3-oxoacyl-[acyl-carrier-protein] synthase activity"/>
    <property type="evidence" value="ECO:0007669"/>
    <property type="project" value="InterPro"/>
</dbReference>
<dbReference type="Gene3D" id="3.40.50.12780">
    <property type="entry name" value="N-terminal domain of ligase-like"/>
    <property type="match status" value="1"/>
</dbReference>
<feature type="domain" description="PKS/mFAS DH" evidence="14">
    <location>
        <begin position="2820"/>
        <end position="3094"/>
    </location>
</feature>
<dbReference type="InterPro" id="IPR049900">
    <property type="entry name" value="PKS_mFAS_DH"/>
</dbReference>
<feature type="domain" description="Carrier" evidence="12">
    <location>
        <begin position="5882"/>
        <end position="5959"/>
    </location>
</feature>
<dbReference type="CDD" id="cd00833">
    <property type="entry name" value="PKS"/>
    <property type="match status" value="5"/>
</dbReference>
<keyword evidence="4" id="KW-0596">Phosphopantetheine</keyword>
<dbReference type="Pfam" id="PF22336">
    <property type="entry name" value="RhiE-like_linker"/>
    <property type="match status" value="4"/>
</dbReference>
<dbReference type="InterPro" id="IPR000873">
    <property type="entry name" value="AMP-dep_synth/lig_dom"/>
</dbReference>
<dbReference type="SMART" id="SM01294">
    <property type="entry name" value="PKS_PP_betabranch"/>
    <property type="match status" value="4"/>
</dbReference>
<evidence type="ECO:0000313" key="15">
    <source>
        <dbReference type="EMBL" id="CDK98844.1"/>
    </source>
</evidence>
<dbReference type="SMART" id="SM00823">
    <property type="entry name" value="PKS_PP"/>
    <property type="match status" value="7"/>
</dbReference>
<dbReference type="FunFam" id="3.40.47.10:FF:000019">
    <property type="entry name" value="Polyketide synthase type I"/>
    <property type="match status" value="3"/>
</dbReference>
<dbReference type="InterPro" id="IPR014031">
    <property type="entry name" value="Ketoacyl_synth_C"/>
</dbReference>
<dbReference type="PANTHER" id="PTHR43775:SF37">
    <property type="entry name" value="SI:DKEY-61P9.11"/>
    <property type="match status" value="1"/>
</dbReference>
<dbReference type="Pfam" id="PF13193">
    <property type="entry name" value="AMP-binding_C"/>
    <property type="match status" value="1"/>
</dbReference>
<dbReference type="InterPro" id="IPR045851">
    <property type="entry name" value="AMP-bd_C_sf"/>
</dbReference>
<dbReference type="InterPro" id="IPR025110">
    <property type="entry name" value="AMP-bd_C"/>
</dbReference>
<comment type="pathway">
    <text evidence="3">Antibiotic biosynthesis.</text>
</comment>
<dbReference type="GO" id="GO:0044550">
    <property type="term" value="P:secondary metabolite biosynthetic process"/>
    <property type="evidence" value="ECO:0007669"/>
    <property type="project" value="UniProtKB-ARBA"/>
</dbReference>
<keyword evidence="7" id="KW-0808">Transferase</keyword>
<dbReference type="InterPro" id="IPR020806">
    <property type="entry name" value="PKS_PP-bd"/>
</dbReference>
<dbReference type="InterPro" id="IPR016039">
    <property type="entry name" value="Thiolase-like"/>
</dbReference>
<dbReference type="InterPro" id="IPR020807">
    <property type="entry name" value="PKS_DH"/>
</dbReference>
<evidence type="ECO:0000256" key="6">
    <source>
        <dbReference type="ARBA" id="ARBA00022553"/>
    </source>
</evidence>
<dbReference type="PROSITE" id="PS52019">
    <property type="entry name" value="PKS_MFAS_DH"/>
    <property type="match status" value="2"/>
</dbReference>
<dbReference type="SMART" id="SM00826">
    <property type="entry name" value="PKS_DH"/>
    <property type="match status" value="2"/>
</dbReference>
<dbReference type="GO" id="GO:0031177">
    <property type="term" value="F:phosphopantetheine binding"/>
    <property type="evidence" value="ECO:0007669"/>
    <property type="project" value="InterPro"/>
</dbReference>
<dbReference type="Gene3D" id="3.40.50.1820">
    <property type="entry name" value="alpha/beta hydrolase"/>
    <property type="match status" value="1"/>
</dbReference>
<evidence type="ECO:0000256" key="3">
    <source>
        <dbReference type="ARBA" id="ARBA00004792"/>
    </source>
</evidence>
<accession>V6F058</accession>
<feature type="domain" description="Ketosynthase family 3 (KS3)" evidence="13">
    <location>
        <begin position="1521"/>
        <end position="1950"/>
    </location>
</feature>
<evidence type="ECO:0000256" key="4">
    <source>
        <dbReference type="ARBA" id="ARBA00022450"/>
    </source>
</evidence>
<comment type="cofactor">
    <cofactor evidence="1">
        <name>pantetheine 4'-phosphate</name>
        <dbReference type="ChEBI" id="CHEBI:47942"/>
    </cofactor>
</comment>
<dbReference type="InterPro" id="IPR049552">
    <property type="entry name" value="PKS_DH_N"/>
</dbReference>
<feature type="domain" description="Ketosynthase family 3 (KS3)" evidence="13">
    <location>
        <begin position="2246"/>
        <end position="2673"/>
    </location>
</feature>
<dbReference type="InterPro" id="IPR013968">
    <property type="entry name" value="PKS_KR"/>
</dbReference>
<dbReference type="PROSITE" id="PS52004">
    <property type="entry name" value="KS3_2"/>
    <property type="match status" value="5"/>
</dbReference>
<evidence type="ECO:0000256" key="2">
    <source>
        <dbReference type="ARBA" id="ARBA00004496"/>
    </source>
</evidence>
<feature type="active site" description="Proton acceptor; for dehydratase activity" evidence="10">
    <location>
        <position position="774"/>
    </location>
</feature>
<keyword evidence="16" id="KW-1185">Reference proteome</keyword>
<feature type="domain" description="Ketosynthase family 3 (KS3)" evidence="13">
    <location>
        <begin position="3191"/>
        <end position="3626"/>
    </location>
</feature>
<evidence type="ECO:0000256" key="8">
    <source>
        <dbReference type="ARBA" id="ARBA00022737"/>
    </source>
</evidence>
<reference evidence="15 16" key="1">
    <citation type="journal article" date="2014" name="Genome Announc.">
        <title>Complete genome sequence of Magnetospirillum gryphiswaldense MSR-1.</title>
        <authorList>
            <person name="Wang X."/>
            <person name="Wang Q."/>
            <person name="Zhang W."/>
            <person name="Wang Y."/>
            <person name="Li L."/>
            <person name="Wen T."/>
            <person name="Zhang T."/>
            <person name="Zhang Y."/>
            <person name="Xu J."/>
            <person name="Hu J."/>
            <person name="Li S."/>
            <person name="Liu L."/>
            <person name="Liu J."/>
            <person name="Jiang W."/>
            <person name="Tian J."/>
            <person name="Li Y."/>
            <person name="Schuler D."/>
            <person name="Wang L."/>
            <person name="Li J."/>
        </authorList>
    </citation>
    <scope>NUCLEOTIDE SEQUENCE [LARGE SCALE GENOMIC DNA]</scope>
    <source>
        <strain evidence="16">DSM 6361 / JCM 21280 / NBRC 15271 / MSR-1</strain>
    </source>
</reference>
<dbReference type="Gene3D" id="3.10.129.110">
    <property type="entry name" value="Polyketide synthase dehydratase"/>
    <property type="match status" value="2"/>
</dbReference>
<dbReference type="SUPFAM" id="SSF51735">
    <property type="entry name" value="NAD(P)-binding Rossmann-fold domains"/>
    <property type="match status" value="2"/>
</dbReference>
<dbReference type="InterPro" id="IPR023213">
    <property type="entry name" value="CAT-like_dom_sf"/>
</dbReference>
<dbReference type="InterPro" id="IPR042104">
    <property type="entry name" value="PKS_dehydratase_sf"/>
</dbReference>
<dbReference type="KEGG" id="mgy:MGMSRv2__1629"/>
<dbReference type="Gene3D" id="1.10.1200.10">
    <property type="entry name" value="ACP-like"/>
    <property type="match status" value="7"/>
</dbReference>
<feature type="region of interest" description="N-terminal hotdog fold" evidence="10">
    <location>
        <begin position="745"/>
        <end position="858"/>
    </location>
</feature>
<dbReference type="SUPFAM" id="SSF52777">
    <property type="entry name" value="CoA-dependent acyltransferases"/>
    <property type="match status" value="2"/>
</dbReference>
<feature type="domain" description="Carrier" evidence="12">
    <location>
        <begin position="4837"/>
        <end position="4914"/>
    </location>
</feature>
<dbReference type="Pfam" id="PF02801">
    <property type="entry name" value="Ketoacyl-synt_C"/>
    <property type="match status" value="5"/>
</dbReference>
<feature type="active site" description="Proton donor; for dehydratase activity" evidence="10">
    <location>
        <position position="930"/>
    </location>
</feature>
<evidence type="ECO:0000313" key="16">
    <source>
        <dbReference type="Proteomes" id="UP000018922"/>
    </source>
</evidence>
<dbReference type="eggNOG" id="COG1020">
    <property type="taxonomic scope" value="Bacteria"/>
</dbReference>
<sequence length="6231" mass="660474">MTDKTAPDLAQAMHDLLEQELMAASGIAAAPVPQAATGAAGDRLEADVLAIAAAALRMAPEQLDPTENLANFGVDSIAITEIMVNISRAFAISVAPTTFFEARHLNDLAHILRQRYGKAIDAHYAKSAPKPEAPAPSPAKDDVSGWLDRHRALRRVTPATTNHAAAPIAIIAMDGRFPQSPDLQTLEAHLRNGDDCISEVPPERWDWRSIWGDPRKGRFCDVKYGGFVDGVDLFDAGFFNIARREAELIDPQHRLFMECVWSLIERAGLAPSSLSGQQVGLFLGINLLDYTNLANSAGVTDAQKMTGLGHAFCPNRLSFLLDIHGPSQVVDTACSSSAVALHRAVMSIRHEGCAMAIAGGSNLMLSPDQHILFAQVGMLSTSGRCQTFSRHADGYARADGVGAVLLKRLDLAERDGDPILAVIRSSVEHHGGGATSLTAPNPKAQARLIVEAHRQAGIDPRSITMVECHGTGTALGDPIEVEGLKTAFAELYRERGLKPPTTPHCGLGSIKSNIGHTETTAGVAGLIKLVLALQSGIQYQSLHCAEVNPQIDLAGTPFRLLQQAQTWTRPVIDGIEAPRRAGLSSFGAGGTNVHVVIEEYRKAPAQAAPPGPRPLVVPVSAATEGSLRGAVAALRPLVASVDLDDLAHTLQVGRDALRCRAAFVVADADDLARQMDRFLADDTSSIAHGTAPRKRGAGVIDDSDPARIAARWVAGDHMDWRNDGNRRRLSLPPTPFERKRYWLPQPQSGFDLRSSGTDCWRLTLKGTEFFLADHRLNGIPVLPGVAYLELARLATTQAGLPSTVLRNVVWVQPLMVAVPTEVEITLDRAGMRVEIASLPTGGRVLHAQIRLGEGATEPAPPVDLTDLPGRKFSAGEIYAAFDRLGLNYGPGHRAISHLSTGPGPRVLAKLTLPAAGGAVDAFGLHPSLLDGAFQAALGMALAEDESTNGAALPFAIDQVDILGPCAPVMWVLIRPAAQAETAPRVRTLDLDLADETGAVRVRLRGFATRLPAAAQASPVHLFAPRWRQAPTGTAAPRSVVLHADEITDPALPLDQRFTALATALLRQAQAEPAFLQLVVTDGPEAEPLAGLAGMLRSLAQEPGSLGGQVLMVPPGSDAQFLPPPVGTKLRLEDGIWWQEVWEPTTAQAAPLPWRDGQIILITGGLGGLGRILTRAIRAAAPTAFIILAGRGQNTEAGDWLAAQGPGVEFVATDLTDGDAVIALVDGIRRRHGRLDGVIHAAGILDDAPLAAKTPERLAQVLAPKVAGTINLDRAIGDGALEFFVLFSSISAVLGSAGQTDYAAANGFMDGFAAAREVRRRAGLVQGRTIAIAWPLWADGSMNMDEASRTLMTRTTGLVPLASADGLTALATALAGASPRLLVVSGDGDKLRRRLAGEAPTAKPAQVLVGLEDKLLPALIAAAAAQLKVSASDLADDEDLTEYGFDSIGFTQFTNALNDRFALELTPVVFFEHPTLAALASHLAKTHGSTLAAQLGVKEQVMAAPLPVITPAPIIKPQPLTDDPVAIIGMTGIFPQSPDVDAFWANLVEGRDCIGEVPPERWDWRAAGTIGRGGFITGIDAFDAGFFGLSAPEARVIDPQQRLLLTQAWRLFEDAGYAPRRLSGSDTGVFIGIADTGYGRLLAQAGTGIEGYAMTGLAPSLGPNRISYHFNLHGPSVAVETACSSALVAVHRAVEAIRAGACEAAIAGGINTLLLPDSFIGFAKAGMLAEDGHCKTFSAAADGYVRGEGVGLVLLKRLSAAQRDGDNIIALIRASGENHGGRAGSLTAPNPKAQADLLRKVYARTGFDPRSLGYIEAHGTGTKLGDPIEVEALRAAFADLTQEAEGRFGPAPVMKCGLGSVKSNIGHLELAAGIAGLIKVLLQMRHRTLVPSLHCQRLNPYLKLEDGPFHVVRENQSWPRALDHDGNPLPLRAGISSFGFGGANAHVVVEEMVAAPQVPAVPATGPALLVLSAHSADALMHCARDLRDCLDRFDLADIAFTLQTTREAMEHRLAFAAASPAEAALRLESFLSGSDDPALHQGRVKASRGAVSVLESDPEVARAIAGLAARGRADGLLEVWVKGFAVHWRQLHGGQGRQRVALPGYPLATTRHWVQRGEMPIPMPIPVAAPMPEPEPETAVEDPAVGALAALSAIAARVLEVDPSVLDADAELGEFGFDSITMTGFAAKVNAELALSLTPADFFEFATLNRLARHIAGSVVLPSRPKAQPAAVSVPVHTVTAPVPAATDAIAIIGFSCRFPQALDGDQFWQNLLAGRDCISRIPADRWDWQAYDGDPKIEQGKTNIHWGGFIDGVFEFDPLFFGISPREAKLMDPQQRLLMMHVWKAIEDGGDAPKSLAGRRVGLFVGTSSSGYREIIGDDTGAEGYVATGAVPSVGPNRISYFLDWHGPSEPVETACSSSLVALHRAVQAMRAGDCDMAVVGGVNTIVTPEAHINFAKAGMLSPDGRCKTFSAQANGYVRGEGVGAVVLKYLSEAEKDGDPILAVVRASAVNHGGRANSLTAPNTAAQADLLRDAHTRAGIDPASIGYIEAHGTGTALGDPVEINALKSAFAGVQGAHIGIGSVKTNIGHLELAAGMASIIKVLQQMRHRQLAPSLHCAEINPYIDLSASPFHIVRTPEEWKPVHDAQGRALPLRAGISSFGFGGVNAHVILEEYHAPATSAAPHAGPVLVVLSARDGERLKEQAGNLLAAIAEGRVGEADLADLAHTLQVGRDAMKHRLALVVDSLPQLRQTLTAFLAGDTSGIMLGKLEAGAKTGPAIDARAPLHTIAAQWVAGGSMDWAGLYPEKRRRLRLPSYPFARDLYHINASFGGSATLASTDYRRTLDAEDFFLRDHRVKGSRILPGAMGLELARSAFAAGQPFAPVALRRVVWQQPLRLDAGTVTARLPLSRAEDGGFAFRLLTGDVIHMQGLIAPLAATAPVRLEVEHIQSRCPDKLSARDLYDRYARLGLEYGPTFQAVDHIQIGTDEVLARLILPARAAGHDFGLHPSMVDAAFQAALGLFPAEGEGGTALPFGLDVAEVLAPTTAGMWAHVRRVSSVNGIHRLDLDVADDDGIIRLRLRGFTLRVLKTQPAPDRKAATLRHLTALVAREAAIAPEEIEAEAPLEVYGIDSVMIVQLTEALERDFGPLPKTLFFEYRSLAALAEYFVAHHGAAVPPEPKAAAIPVAVAADDAIAIIGMAGRYPGADTLDQFWRNLEQGRDGISEVPPERWDHARFYDPKPGTPGKTNSKWGGFIDGFDRFDPLFFNIAPREAEFLDPQERLFLQCAWETLEDAGYTRASLPAAAPPLDGADVGVFVGVMYEEYQLYGVERTLAGQPLALSSSAASIANRVSSFCGFHGPSLAVDSMCSSSLSAIHLACDALRAGSCKVALAGGVNLTLHPNKYLGLAQGRFMASSGRCESFGQGGDGYVPGEGVGAVLLKPLAQAEADGDRIWGVIRASALNHGGHTNGYTVPNPAAQAAVIGTALDRAGISPRHISYVEAHGTGTSLGDPIEIAALTKAYGAHTSDTGFCAIGSVKSNIGHCESAAGMAGLAKVLLQFRQQKLVPSLHSTVLNPRIDFARTPFVVQQQAAPWPRPVIDGQEMPRLAGLSSFGAGGANAHLILQEYQAPPVPAQPPRRHVFPLSARDPERLAEAERRLRAALETLADADLAAIAWTLQSGREAFEERRAIVASSRAELITALEQGQGQRGRAGRGKGNAPPGDADAVAAAWVAGFRVDWRALHPVTPSRMALPSYPFARDRYWVPGSAPPVAAPPALPLLFAPRWHERAATAGPLPENRLVVLCEPPPRAVAALSAVMAVEVLPAAAYADHAARLLALLQNLLRQRPERALVQLVVLPASPLEGLAGLLLSAMHERPGLRCQLVALDLEEADAAARLLADQASDDTLIRHAGTRRLVRHWQELTIPAAPPPWRADGIYLITGGAGGVGRHVCTHILNTAPQAQVWLVGRSAPPSDLPTRVHYRQADVTDATAMTALVGAIIADHGRLNGIIHAAGLTRDMLLVRKTEADLRAVLAPKVAGTIALDAASSGCDLDFMLLFASASGALGNAGQSDYAAGNGFLDAFAAHRNRLVAVGQRHGRTLALDWPYWRDGGMQLGADVIAGMERVAGARPLETGPALAVLGAALSTAEDQILVLDGDHDRLRALLRPTRMEAPKPAPSRSMAALVTASFAEVLKIPADKLTADAPLDHFGMDSVSALEIVAALERHLGPLPPTILFEHPTIAQLSVALGGNAPSSSPRHSREGGNPEGAPPPFPQLLDPRLRGGDDEKGGDIAIIAVAGRYPGADSPEALWAALEQGRDLVTEVPPDRFEPAYAPTKGKPGASYCKWGGFLADVDRFDAEFFGYSPRAAALADPQERLFLQTAWHLLERAGHTRTRLRRQYDSRVGVFVGAMYQHYSALADDADSKALLRLNSYAGIANRVSFFFDLQGPSVAVDSMCSSALQAVHQACQSLRAGECRLAIAGGVNLSLIADKYVGLSRAGLVGSSAASRSFADGDGYLPAEGVGAVLLKPLSQAITAGDAVIAIIKASSANHGGHSAGFGVPSAEAQARLIEDNIRQSGIDARSIGYVEAAANGAALGDAIELRALTRAFRALGVADGSIAIGAVKSNMGHAEAASGMAQLTKVLLQLQHRRLAPTLRPDAANRALDFAATPFRPQWQAADWPAPVAGGPRRAVISSFGAGGSNVHMVIEEAPPAPMAADMRRPRRFPVFARTPEQLTEKLRALADFIRADPGLSLARLSHTLRLGREEFDHGVVVVASDADELAAKLENARPGAPPPGLDPSEDETAGPMLVLPPYPFARDRHWLNEAAPHNDSGDLCALIIAVLATELGIAPASLEAEAPFDSLGLDSMNLLRLGYAVEEATGLRLERSTLAAHPSPARLAAHLAAQQASPPPPVATTPAGPWRMPLTEGQKGLWVLHALYPDSGIYNVPAAFRVSGLDHDALTRACRWLFDAYPILSARVIDDGDHPMLAAGPVPQPLQRVKVPKGMDPVDFARRRAARPFTLAVEAPCRIELLHGGALGGDHEILLLVAHHLVFDGASAAVVLHALWDAYGRFVSGTTPPTPEAADFIAFGQWEQALLASERGEHQRRWWERHLAGDLPVFTLPADRPAQPGAAIDGRTLEQAMAPSLAQAAKRTAAHLGVSVPALLLAVLTMLVYRHTGQRDMVIGIPSLRRPERRFERSVGYFVNMLAVRAAVGGDLTCTALVRDVHRRLTEALDHGDIPFATIARELAGSSLGQPPYQISFAYQNFPLIGTVEPPIGQASFLPHIRQPGDGPFGLEVHEDGDGLRLVAGYDGARFDAATISRLLDRFIRLTDALCQNPDAPVHELEMLAADERKHLSGFRANPASLPRRPGLVADWINAQAKARPDAVAVTAGAETLTYRRLSRRANRLARHLRQHGVRRGDKVAVLLDRGGDSIIALLACLTLGAIWVPLDTEAPPRRLAAMMADCAPRAVVVDGFVPPNSEAVVIDLGTQASAIAARPGRPLKGGPKPADAAYMIYTSGTTGTPKGVVVTQRALADHVQAIGAAFGLNTDDVVLHFAPQVVDTALEQILPTLVSGARLLVRTGPTWSPDDLRRVLTEQRVSVADLPPAYLREALLAWDGPAPLSLRLLIVGGEALAADTVRLWQSGPLASTRLLNAYGPTEATITCLLHEVEATTPPGAAIPIGTPLPGTRVAIVDGDGNPVPEGVIGELLVGGNRLAQGYHHRPDLTAERFIRAGSGKRMYRTGDLASFIPGGKGSIAFHGRLDHQVKIRGFRVELSEVEAALSEFGLREAAVVPRQDAGGTQVLVAYVVPATEYDEEKLRAHMAARLPAAMLPMAYVALAALPITAGGKLDRAALPQPQGQGLSGDTPRDVVERQVLELWAQVLGREAASIGIHDDFALCGGHSLAWVRLLAGIGRSFGCRPAAATFLTAQTIAQQAAILRSDAKPTAPEIVVPLRPVAQAKAAPLFLVHGAAGTVSAYGELARRLDPSVPVHGLQAPEADEPTATIITRTLPELAALHVTALRRVQQRGPYALAGWSLGGVLAFEMARQLRQAGEEVALLCLIDSHSPAQLSRLDQHLGTSLPQAFLRDLFGLDLPVATDDDIAGIILAQPGLAGQVQPEDAPRLRHLYALYCAHNDALMAYEPTPIDIPVTLLRAEASIGAGDCGWGWLTPAGLTIETVPGDHATLLQPPNLDVCAQYLDAALARRPTTALVSG</sequence>
<dbReference type="InterPro" id="IPR001031">
    <property type="entry name" value="Thioesterase"/>
</dbReference>
<comment type="subcellular location">
    <subcellularLocation>
        <location evidence="2">Cytoplasm</location>
    </subcellularLocation>
</comment>
<feature type="domain" description="Carrier" evidence="12">
    <location>
        <begin position="2141"/>
        <end position="2218"/>
    </location>
</feature>
<dbReference type="Pfam" id="PF14765">
    <property type="entry name" value="PS-DH"/>
    <property type="match status" value="2"/>
</dbReference>
<feature type="region of interest" description="C-terminal hotdog fold" evidence="10">
    <location>
        <begin position="869"/>
        <end position="1017"/>
    </location>
</feature>
<dbReference type="InterPro" id="IPR042099">
    <property type="entry name" value="ANL_N_sf"/>
</dbReference>
<dbReference type="GO" id="GO:0006633">
    <property type="term" value="P:fatty acid biosynthetic process"/>
    <property type="evidence" value="ECO:0007669"/>
    <property type="project" value="InterPro"/>
</dbReference>
<dbReference type="InterPro" id="IPR020841">
    <property type="entry name" value="PKS_Beta-ketoAc_synthase_dom"/>
</dbReference>
<dbReference type="CDD" id="cd08953">
    <property type="entry name" value="KR_2_SDR_x"/>
    <property type="match status" value="2"/>
</dbReference>
<feature type="region of interest" description="Disordered" evidence="11">
    <location>
        <begin position="3704"/>
        <end position="3723"/>
    </location>
</feature>
<feature type="domain" description="Carrier" evidence="12">
    <location>
        <begin position="4179"/>
        <end position="4255"/>
    </location>
</feature>
<dbReference type="InterPro" id="IPR001242">
    <property type="entry name" value="Condensation_dom"/>
</dbReference>
<feature type="domain" description="PKS/mFAS DH" evidence="14">
    <location>
        <begin position="745"/>
        <end position="1017"/>
    </location>
</feature>
<dbReference type="SMART" id="SM00825">
    <property type="entry name" value="PKS_KS"/>
    <property type="match status" value="5"/>
</dbReference>
<dbReference type="CDD" id="cd05930">
    <property type="entry name" value="A_NRPS"/>
    <property type="match status" value="1"/>
</dbReference>
<evidence type="ECO:0000256" key="9">
    <source>
        <dbReference type="ARBA" id="ARBA00054155"/>
    </source>
</evidence>
<feature type="region of interest" description="N-terminal hotdog fold" evidence="10">
    <location>
        <begin position="2820"/>
        <end position="2939"/>
    </location>
</feature>
<dbReference type="InterPro" id="IPR006162">
    <property type="entry name" value="Ppantetheine_attach_site"/>
</dbReference>
<feature type="active site" description="Proton donor; for dehydratase activity" evidence="10">
    <location>
        <position position="3012"/>
    </location>
</feature>
<feature type="domain" description="Carrier" evidence="12">
    <location>
        <begin position="3098"/>
        <end position="3171"/>
    </location>
</feature>
<dbReference type="Gene3D" id="3.40.50.720">
    <property type="entry name" value="NAD(P)-binding Rossmann-like Domain"/>
    <property type="match status" value="2"/>
</dbReference>
<dbReference type="Pfam" id="PF00668">
    <property type="entry name" value="Condensation"/>
    <property type="match status" value="1"/>
</dbReference>
<dbReference type="SUPFAM" id="SSF47336">
    <property type="entry name" value="ACP-like"/>
    <property type="match status" value="7"/>
</dbReference>
<dbReference type="InterPro" id="IPR036736">
    <property type="entry name" value="ACP-like_sf"/>
</dbReference>
<dbReference type="InterPro" id="IPR014030">
    <property type="entry name" value="Ketoacyl_synth_N"/>
</dbReference>
<evidence type="ECO:0000259" key="12">
    <source>
        <dbReference type="PROSITE" id="PS50075"/>
    </source>
</evidence>
<dbReference type="PANTHER" id="PTHR43775">
    <property type="entry name" value="FATTY ACID SYNTHASE"/>
    <property type="match status" value="1"/>
</dbReference>
<dbReference type="SUPFAM" id="SSF56801">
    <property type="entry name" value="Acetyl-CoA synthetase-like"/>
    <property type="match status" value="1"/>
</dbReference>
<dbReference type="InterPro" id="IPR050091">
    <property type="entry name" value="PKS_NRPS_Biosynth_Enz"/>
</dbReference>
<dbReference type="Gene3D" id="3.30.300.30">
    <property type="match status" value="1"/>
</dbReference>
<dbReference type="InterPro" id="IPR057326">
    <property type="entry name" value="KR_dom"/>
</dbReference>
<dbReference type="InterPro" id="IPR036291">
    <property type="entry name" value="NAD(P)-bd_dom_sf"/>
</dbReference>
<dbReference type="Gene3D" id="1.10.1240.100">
    <property type="match status" value="5"/>
</dbReference>
<dbReference type="InterPro" id="IPR049551">
    <property type="entry name" value="PKS_DH_C"/>
</dbReference>
<evidence type="ECO:0000259" key="13">
    <source>
        <dbReference type="PROSITE" id="PS52004"/>
    </source>
</evidence>
<dbReference type="HOGENOM" id="CLU_222988_0_0_5"/>
<dbReference type="InterPro" id="IPR020802">
    <property type="entry name" value="TesA-like"/>
</dbReference>
<feature type="region of interest" description="Disordered" evidence="11">
    <location>
        <begin position="4251"/>
        <end position="4287"/>
    </location>
</feature>
<gene>
    <name evidence="15" type="ordered locus">MGMSRv2__1629</name>
</gene>
<dbReference type="InterPro" id="IPR029058">
    <property type="entry name" value="AB_hydrolase_fold"/>
</dbReference>
<dbReference type="PROSITE" id="PS00606">
    <property type="entry name" value="KS3_1"/>
    <property type="match status" value="3"/>
</dbReference>
<evidence type="ECO:0000259" key="14">
    <source>
        <dbReference type="PROSITE" id="PS52019"/>
    </source>
</evidence>
<dbReference type="SMART" id="SM00824">
    <property type="entry name" value="PKS_TE"/>
    <property type="match status" value="1"/>
</dbReference>
<comment type="function">
    <text evidence="9">Involved in production of the polyketide antibiotic thailandamide.</text>
</comment>
<dbReference type="PROSITE" id="PS00012">
    <property type="entry name" value="PHOSPHOPANTETHEINE"/>
    <property type="match status" value="1"/>
</dbReference>
<dbReference type="SUPFAM" id="SSF53901">
    <property type="entry name" value="Thiolase-like"/>
    <property type="match status" value="5"/>
</dbReference>